<dbReference type="EMBL" id="JARBHB010000002">
    <property type="protein sequence ID" value="KAJ8894207.1"/>
    <property type="molecule type" value="Genomic_DNA"/>
</dbReference>
<proteinExistence type="predicted"/>
<gene>
    <name evidence="2" type="ORF">PR048_006817</name>
</gene>
<evidence type="ECO:0000313" key="2">
    <source>
        <dbReference type="EMBL" id="KAJ8894207.1"/>
    </source>
</evidence>
<feature type="compositionally biased region" description="Polar residues" evidence="1">
    <location>
        <begin position="48"/>
        <end position="57"/>
    </location>
</feature>
<evidence type="ECO:0008006" key="4">
    <source>
        <dbReference type="Google" id="ProtNLM"/>
    </source>
</evidence>
<protein>
    <recommendedName>
        <fullName evidence="4">Transposase</fullName>
    </recommendedName>
</protein>
<accession>A0ABQ9IBZ5</accession>
<evidence type="ECO:0000256" key="1">
    <source>
        <dbReference type="SAM" id="MobiDB-lite"/>
    </source>
</evidence>
<comment type="caution">
    <text evidence="2">The sequence shown here is derived from an EMBL/GenBank/DDBJ whole genome shotgun (WGS) entry which is preliminary data.</text>
</comment>
<reference evidence="2 3" key="1">
    <citation type="submission" date="2023-02" db="EMBL/GenBank/DDBJ databases">
        <title>LHISI_Scaffold_Assembly.</title>
        <authorList>
            <person name="Stuart O.P."/>
            <person name="Cleave R."/>
            <person name="Magrath M.J.L."/>
            <person name="Mikheyev A.S."/>
        </authorList>
    </citation>
    <scope>NUCLEOTIDE SEQUENCE [LARGE SCALE GENOMIC DNA]</scope>
    <source>
        <strain evidence="2">Daus_M_001</strain>
        <tissue evidence="2">Leg muscle</tissue>
    </source>
</reference>
<feature type="region of interest" description="Disordered" evidence="1">
    <location>
        <begin position="32"/>
        <end position="66"/>
    </location>
</feature>
<dbReference type="InterPro" id="IPR036397">
    <property type="entry name" value="RNaseH_sf"/>
</dbReference>
<feature type="compositionally biased region" description="Polar residues" evidence="1">
    <location>
        <begin position="32"/>
        <end position="41"/>
    </location>
</feature>
<organism evidence="2 3">
    <name type="scientific">Dryococelus australis</name>
    <dbReference type="NCBI Taxonomy" id="614101"/>
    <lineage>
        <taxon>Eukaryota</taxon>
        <taxon>Metazoa</taxon>
        <taxon>Ecdysozoa</taxon>
        <taxon>Arthropoda</taxon>
        <taxon>Hexapoda</taxon>
        <taxon>Insecta</taxon>
        <taxon>Pterygota</taxon>
        <taxon>Neoptera</taxon>
        <taxon>Polyneoptera</taxon>
        <taxon>Phasmatodea</taxon>
        <taxon>Verophasmatodea</taxon>
        <taxon>Anareolatae</taxon>
        <taxon>Phasmatidae</taxon>
        <taxon>Eurycanthinae</taxon>
        <taxon>Dryococelus</taxon>
    </lineage>
</organism>
<evidence type="ECO:0000313" key="3">
    <source>
        <dbReference type="Proteomes" id="UP001159363"/>
    </source>
</evidence>
<sequence>MASLARSVYGTPFANQLPVTYLTSSSPAGCQHTIANQTQRPSPDHSTAKQSVGTPTSKEPPRHFVSPQLNDRQSLVKAIRLSAVTRLSLVRRGTSVKRTDDGRLQNKGERGVCVVNGRKGPALLPPTRELGPILGPVTPGFSHVGIIPDDTVDRRVFSGISRLPHPFIPALLHSHLFTLIGSQDLAVKSLPPQFSPCSANPQCSRVLRAPSRTVGFNRRVARPLVHSYHEHLARHRPVVRTQLRSRTRPDSLRQRLLAAGPLHTGRRGCDASKSRRCQSFTGFLEGVDKATRQRARRPGPLVFVRGGMNTEPYCNILDNEMLPTLWRFYGMDPCYFQDDNARCHVPRATMQWYADNNVRRLDWPAQSSDLNPIEHLCDELVRRVRARQARPKSTAQLVEWLQEEWRRIPVDVLQTLVEGMPYRGKVYSAQTGNKTRFLMEKFGIGEDPAARLTGVPKTKLTIRSNFTPGECLSTGDGNDPPLHPLVTRTLVSDPTRRPTPQVKVTRAPTRHLPQQHNVERSCLVTQTFSHGHRYQRTREIAYSRFLQYFFNQTFNPFSSSVHDRGHVAREGYLWSPLYTTVSGLGFQRLPCDKHDLLKFQQLSFEKRLTQTSVNTQHVVHWSQEARPTQLLACSSPTKPNRVQSPARTLMRESCQTIPLVGGLSRGYPVSPDPSFRSCSILASITLIGFQDLATIDSGLQCQTVFSDFVIIGFSGLPPTMVANLKTYSRQKCGETASRLQQSSAVNLHCHRRTTAPYSSGHDCPWLHGGATRPLFTSFSHFTLHVFTLQDFSFAYYAEIPRFLVGHRIKSRRYSEIQMRKQCTEVQNAAGESGSNSCCRNGEFSSAVTAAEIS</sequence>
<dbReference type="Proteomes" id="UP001159363">
    <property type="component" value="Chromosome 2"/>
</dbReference>
<keyword evidence="3" id="KW-1185">Reference proteome</keyword>
<dbReference type="Gene3D" id="3.30.420.10">
    <property type="entry name" value="Ribonuclease H-like superfamily/Ribonuclease H"/>
    <property type="match status" value="1"/>
</dbReference>
<name>A0ABQ9IBZ5_9NEOP</name>